<reference evidence="1 2" key="1">
    <citation type="submission" date="2015-01" db="EMBL/GenBank/DDBJ databases">
        <title>Draft genome of the acidophilic iron oxidizer Ferrimicrobium acidiphilum strain T23.</title>
        <authorList>
            <person name="Poehlein A."/>
            <person name="Eisen S."/>
            <person name="Schloemann M."/>
            <person name="Johnson B.D."/>
            <person name="Daniel R."/>
            <person name="Muehling M."/>
        </authorList>
    </citation>
    <scope>NUCLEOTIDE SEQUENCE [LARGE SCALE GENOMIC DNA]</scope>
    <source>
        <strain evidence="1 2">T23</strain>
    </source>
</reference>
<name>A0A0D8FTS5_9ACTN</name>
<gene>
    <name evidence="1" type="ORF">FEAC_26170</name>
</gene>
<evidence type="ECO:0000313" key="2">
    <source>
        <dbReference type="Proteomes" id="UP000032336"/>
    </source>
</evidence>
<dbReference type="AlphaFoldDB" id="A0A0D8FTS5"/>
<sequence>MTQHSDLLYLTGVALLKGRHAALGMTLFA</sequence>
<dbReference type="EMBL" id="JXUW01000033">
    <property type="protein sequence ID" value="KJE75657.1"/>
    <property type="molecule type" value="Genomic_DNA"/>
</dbReference>
<protein>
    <submittedName>
        <fullName evidence="1">Uncharacterized protein</fullName>
    </submittedName>
</protein>
<dbReference type="Proteomes" id="UP000032336">
    <property type="component" value="Unassembled WGS sequence"/>
</dbReference>
<comment type="caution">
    <text evidence="1">The sequence shown here is derived from an EMBL/GenBank/DDBJ whole genome shotgun (WGS) entry which is preliminary data.</text>
</comment>
<evidence type="ECO:0000313" key="1">
    <source>
        <dbReference type="EMBL" id="KJE75657.1"/>
    </source>
</evidence>
<proteinExistence type="predicted"/>
<keyword evidence="2" id="KW-1185">Reference proteome</keyword>
<accession>A0A0D8FTS5</accession>
<organism evidence="1 2">
    <name type="scientific">Ferrimicrobium acidiphilum DSM 19497</name>
    <dbReference type="NCBI Taxonomy" id="1121877"/>
    <lineage>
        <taxon>Bacteria</taxon>
        <taxon>Bacillati</taxon>
        <taxon>Actinomycetota</taxon>
        <taxon>Acidimicrobiia</taxon>
        <taxon>Acidimicrobiales</taxon>
        <taxon>Acidimicrobiaceae</taxon>
        <taxon>Ferrimicrobium</taxon>
    </lineage>
</organism>